<dbReference type="InterPro" id="IPR016181">
    <property type="entry name" value="Acyl_CoA_acyltransferase"/>
</dbReference>
<dbReference type="InterPro" id="IPR051531">
    <property type="entry name" value="N-acetyltransferase"/>
</dbReference>
<reference evidence="3" key="1">
    <citation type="journal article" date="2019" name="Int. J. Syst. Evol. Microbiol.">
        <title>The Global Catalogue of Microorganisms (GCM) 10K type strain sequencing project: providing services to taxonomists for standard genome sequencing and annotation.</title>
        <authorList>
            <consortium name="The Broad Institute Genomics Platform"/>
            <consortium name="The Broad Institute Genome Sequencing Center for Infectious Disease"/>
            <person name="Wu L."/>
            <person name="Ma J."/>
        </authorList>
    </citation>
    <scope>NUCLEOTIDE SEQUENCE [LARGE SCALE GENOMIC DNA]</scope>
    <source>
        <strain evidence="3">CGMCC 1.12237</strain>
    </source>
</reference>
<dbReference type="PANTHER" id="PTHR43792">
    <property type="entry name" value="GNAT FAMILY, PUTATIVE (AFU_ORTHOLOGUE AFUA_3G00765)-RELATED-RELATED"/>
    <property type="match status" value="1"/>
</dbReference>
<dbReference type="Pfam" id="PF13302">
    <property type="entry name" value="Acetyltransf_3"/>
    <property type="match status" value="1"/>
</dbReference>
<dbReference type="EMBL" id="JBHSMC010000023">
    <property type="protein sequence ID" value="MFC5466253.1"/>
    <property type="molecule type" value="Genomic_DNA"/>
</dbReference>
<evidence type="ECO:0000313" key="2">
    <source>
        <dbReference type="EMBL" id="MFC5466253.1"/>
    </source>
</evidence>
<dbReference type="PANTHER" id="PTHR43792:SF1">
    <property type="entry name" value="N-ACETYLTRANSFERASE DOMAIN-CONTAINING PROTEIN"/>
    <property type="match status" value="1"/>
</dbReference>
<dbReference type="EC" id="2.3.-.-" evidence="2"/>
<dbReference type="RefSeq" id="WP_382354010.1">
    <property type="nucleotide sequence ID" value="NZ_JBHSMC010000023.1"/>
</dbReference>
<comment type="caution">
    <text evidence="2">The sequence shown here is derived from an EMBL/GenBank/DDBJ whole genome shotgun (WGS) entry which is preliminary data.</text>
</comment>
<keyword evidence="2" id="KW-0012">Acyltransferase</keyword>
<evidence type="ECO:0000313" key="3">
    <source>
        <dbReference type="Proteomes" id="UP001596147"/>
    </source>
</evidence>
<name>A0ABW0LNS3_9BACI</name>
<dbReference type="SUPFAM" id="SSF55729">
    <property type="entry name" value="Acyl-CoA N-acyltransferases (Nat)"/>
    <property type="match status" value="1"/>
</dbReference>
<proteinExistence type="predicted"/>
<keyword evidence="3" id="KW-1185">Reference proteome</keyword>
<feature type="domain" description="N-acetyltransferase" evidence="1">
    <location>
        <begin position="11"/>
        <end position="168"/>
    </location>
</feature>
<keyword evidence="2" id="KW-0808">Transferase</keyword>
<dbReference type="GO" id="GO:0016746">
    <property type="term" value="F:acyltransferase activity"/>
    <property type="evidence" value="ECO:0007669"/>
    <property type="project" value="UniProtKB-KW"/>
</dbReference>
<protein>
    <submittedName>
        <fullName evidence="2">GNAT family N-acetyltransferase</fullName>
        <ecNumber evidence="2">2.3.-.-</ecNumber>
    </submittedName>
</protein>
<evidence type="ECO:0000259" key="1">
    <source>
        <dbReference type="PROSITE" id="PS51186"/>
    </source>
</evidence>
<dbReference type="Gene3D" id="3.40.630.30">
    <property type="match status" value="1"/>
</dbReference>
<organism evidence="2 3">
    <name type="scientific">Lederbergia graminis</name>
    <dbReference type="NCBI Taxonomy" id="735518"/>
    <lineage>
        <taxon>Bacteria</taxon>
        <taxon>Bacillati</taxon>
        <taxon>Bacillota</taxon>
        <taxon>Bacilli</taxon>
        <taxon>Bacillales</taxon>
        <taxon>Bacillaceae</taxon>
        <taxon>Lederbergia</taxon>
    </lineage>
</organism>
<gene>
    <name evidence="2" type="ORF">ACFPM4_16160</name>
</gene>
<dbReference type="InterPro" id="IPR000182">
    <property type="entry name" value="GNAT_dom"/>
</dbReference>
<dbReference type="Proteomes" id="UP001596147">
    <property type="component" value="Unassembled WGS sequence"/>
</dbReference>
<accession>A0ABW0LNS3</accession>
<sequence length="182" mass="21349">MEQIFIKTDRLILRRFNENDINSFYVYRSNPDVAKFQSWQDYQYEEAQAFVEGQMYHHPNIQGSWFQFAVALAETNELIGDCALHTPAIEPRIVEIGFTLSPNFQGNGFATEAVHGLLKFIFQTLGKHKVTAFSDVRNKKSIAVLERVGMRREAHLLQNYYTKGKWVDEYQYSILKSEWERK</sequence>
<dbReference type="PROSITE" id="PS51186">
    <property type="entry name" value="GNAT"/>
    <property type="match status" value="1"/>
</dbReference>